<evidence type="ECO:0000313" key="3">
    <source>
        <dbReference type="Proteomes" id="UP000196239"/>
    </source>
</evidence>
<dbReference type="Proteomes" id="UP000196239">
    <property type="component" value="Chromosome 1"/>
</dbReference>
<reference evidence="3" key="1">
    <citation type="submission" date="2015-10" db="EMBL/GenBank/DDBJ databases">
        <authorList>
            <person name="Lehtovirta-Morley L.E."/>
            <person name="Vieille C."/>
        </authorList>
    </citation>
    <scope>NUCLEOTIDE SEQUENCE [LARGE SCALE GENOMIC DNA]</scope>
</reference>
<evidence type="ECO:0000256" key="1">
    <source>
        <dbReference type="SAM" id="MobiDB-lite"/>
    </source>
</evidence>
<dbReference type="KEGG" id="ndv:NDEV_1738"/>
<dbReference type="EMBL" id="LN890280">
    <property type="protein sequence ID" value="CUR52500.1"/>
    <property type="molecule type" value="Genomic_DNA"/>
</dbReference>
<feature type="region of interest" description="Disordered" evidence="1">
    <location>
        <begin position="1"/>
        <end position="21"/>
    </location>
</feature>
<dbReference type="AlphaFoldDB" id="A0A128A581"/>
<accession>A0A128A581</accession>
<keyword evidence="3" id="KW-1185">Reference proteome</keyword>
<sequence length="44" mass="5094">MCPDVKPEKKNLENKDSDDQKDDAILLDGKTLHDLYRHTAKLIK</sequence>
<name>A0A128A581_9ARCH</name>
<proteinExistence type="predicted"/>
<evidence type="ECO:0000313" key="2">
    <source>
        <dbReference type="EMBL" id="CUR52500.1"/>
    </source>
</evidence>
<organism evidence="2 3">
    <name type="scientific">Nitrosotalea devaniterrae</name>
    <dbReference type="NCBI Taxonomy" id="1078905"/>
    <lineage>
        <taxon>Archaea</taxon>
        <taxon>Nitrososphaerota</taxon>
        <taxon>Nitrososphaeria</taxon>
        <taxon>Nitrosotaleales</taxon>
        <taxon>Nitrosotaleaceae</taxon>
        <taxon>Nitrosotalea</taxon>
    </lineage>
</organism>
<protein>
    <submittedName>
        <fullName evidence="2">Uncharacterized protein</fullName>
    </submittedName>
</protein>
<gene>
    <name evidence="2" type="ORF">NDEV_1738</name>
</gene>